<dbReference type="Proteomes" id="UP000007524">
    <property type="component" value="Segment"/>
</dbReference>
<evidence type="ECO:0000313" key="3">
    <source>
        <dbReference type="Proteomes" id="UP000007524"/>
    </source>
</evidence>
<feature type="transmembrane region" description="Helical" evidence="1">
    <location>
        <begin position="64"/>
        <end position="87"/>
    </location>
</feature>
<dbReference type="GeneID" id="14013089"/>
<protein>
    <submittedName>
        <fullName evidence="2">Uncharacterized protein</fullName>
    </submittedName>
</protein>
<dbReference type="RefSeq" id="YP_007007656.1">
    <property type="nucleotide sequence ID" value="NC_019526.1"/>
</dbReference>
<keyword evidence="1" id="KW-0472">Membrane</keyword>
<keyword evidence="1" id="KW-0812">Transmembrane</keyword>
<evidence type="ECO:0000256" key="1">
    <source>
        <dbReference type="SAM" id="Phobius"/>
    </source>
</evidence>
<sequence length="88" mass="10221">MFQHLLDFFCTVNIEKQAKFIIAELVLFYLGGLVITMCAFLHSDINLGISYAKSENKPSLLLKFIRCLLYLVYILYIVGFFGVYYVIH</sequence>
<dbReference type="EMBL" id="JQ513383">
    <property type="protein sequence ID" value="AFA44774.1"/>
    <property type="molecule type" value="Genomic_DNA"/>
</dbReference>
<keyword evidence="1" id="KW-1133">Transmembrane helix</keyword>
<keyword evidence="3" id="KW-1185">Reference proteome</keyword>
<evidence type="ECO:0000313" key="2">
    <source>
        <dbReference type="EMBL" id="AFA44774.1"/>
    </source>
</evidence>
<reference evidence="2 3" key="1">
    <citation type="journal article" date="2012" name="J. Virol.">
        <title>Genome of Klebsiella sp.-Infecting Bacteriophage vB_KleM_RaK2.</title>
        <authorList>
            <person name="Simoliunas E."/>
            <person name="Kaliniene L."/>
            <person name="Truncaite L."/>
            <person name="Klausa V."/>
            <person name="Zajanckauskaite A."/>
            <person name="Meskys R."/>
        </authorList>
    </citation>
    <scope>NUCLEOTIDE SEQUENCE [LARGE SCALE GENOMIC DNA]</scope>
</reference>
<dbReference type="KEGG" id="vg:14013089"/>
<accession>H6X4V8</accession>
<feature type="transmembrane region" description="Helical" evidence="1">
    <location>
        <begin position="20"/>
        <end position="43"/>
    </location>
</feature>
<name>H6X4V8_9CAUD</name>
<proteinExistence type="predicted"/>
<organism evidence="2 3">
    <name type="scientific">Klebsiella phage vB_KleM_RaK2</name>
    <dbReference type="NCBI Taxonomy" id="1147094"/>
    <lineage>
        <taxon>Viruses</taxon>
        <taxon>Duplodnaviria</taxon>
        <taxon>Heunggongvirae</taxon>
        <taxon>Uroviricota</taxon>
        <taxon>Caudoviricetes</taxon>
        <taxon>Alcyoneusvirus</taxon>
        <taxon>Alcyoneusvirus RaK2</taxon>
    </lineage>
</organism>
<gene>
    <name evidence="2" type="ORF">RaK2_00501</name>
</gene>